<name>A0A1B7VYI1_APHFL</name>
<dbReference type="STRING" id="1803587.GCA_001593825_02424"/>
<reference evidence="1 2" key="1">
    <citation type="submission" date="2015-09" db="EMBL/GenBank/DDBJ databases">
        <title>Whole genome shotgun sequence assembly of Aphanizomenon flos-aquae UKL13.</title>
        <authorList>
            <person name="Driscoll C."/>
        </authorList>
    </citation>
    <scope>NUCLEOTIDE SEQUENCE [LARGE SCALE GENOMIC DNA]</scope>
    <source>
        <strain evidence="1">MDT13</strain>
    </source>
</reference>
<evidence type="ECO:0000313" key="1">
    <source>
        <dbReference type="EMBL" id="OBQ26038.1"/>
    </source>
</evidence>
<protein>
    <submittedName>
        <fullName evidence="1">PatU</fullName>
    </submittedName>
</protein>
<dbReference type="Proteomes" id="UP000092382">
    <property type="component" value="Unassembled WGS sequence"/>
</dbReference>
<dbReference type="EMBL" id="LJOY01000017">
    <property type="protein sequence ID" value="OBQ26038.1"/>
    <property type="molecule type" value="Genomic_DNA"/>
</dbReference>
<sequence>MGDIPQTFQMGEIPTVQERFQAILKRRLQDQIAENPPLFPWETQVVDYPESIEGQLMGLVPVWGWTAHQSKLSLPISLPEQVFRQLLEKCQVLLTSSLPLGAKLVQVVESMFPTDTQVINDLAGLVLRSSYRSADTLTATPDVESDYFDLLPRQQMALSLMAAKQLLENLILPISLTQPLLERQWLTSVGTLSIRVELRNLGKSTKLIVQGELPTPGILQIQSHYTQDCIKSDTSEIPVIELQIDRNQPNYTLAVEFPELDQQPLLLAIQVKI</sequence>
<organism evidence="1 2">
    <name type="scientific">Aphanizomenon flos-aquae LD13</name>
    <dbReference type="NCBI Taxonomy" id="1710894"/>
    <lineage>
        <taxon>Bacteria</taxon>
        <taxon>Bacillati</taxon>
        <taxon>Cyanobacteriota</taxon>
        <taxon>Cyanophyceae</taxon>
        <taxon>Nostocales</taxon>
        <taxon>Aphanizomenonaceae</taxon>
        <taxon>Aphanizomenon</taxon>
    </lineage>
</organism>
<accession>A0A1B7VYI1</accession>
<comment type="caution">
    <text evidence="1">The sequence shown here is derived from an EMBL/GenBank/DDBJ whole genome shotgun (WGS) entry which is preliminary data.</text>
</comment>
<evidence type="ECO:0000313" key="2">
    <source>
        <dbReference type="Proteomes" id="UP000092382"/>
    </source>
</evidence>
<proteinExistence type="predicted"/>
<gene>
    <name evidence="1" type="ORF">AN481_07230</name>
</gene>
<dbReference type="AlphaFoldDB" id="A0A1B7VYI1"/>
<dbReference type="PATRIC" id="fig|1710894.3.peg.3042"/>